<dbReference type="Proteomes" id="UP000830236">
    <property type="component" value="Chromosome"/>
</dbReference>
<protein>
    <recommendedName>
        <fullName evidence="5">Transmembrane protein</fullName>
    </recommendedName>
</protein>
<keyword evidence="2" id="KW-0732">Signal</keyword>
<evidence type="ECO:0000256" key="2">
    <source>
        <dbReference type="SAM" id="SignalP"/>
    </source>
</evidence>
<organism evidence="3 4">
    <name type="scientific">Actinomyces graevenitzii</name>
    <dbReference type="NCBI Taxonomy" id="55565"/>
    <lineage>
        <taxon>Bacteria</taxon>
        <taxon>Bacillati</taxon>
        <taxon>Actinomycetota</taxon>
        <taxon>Actinomycetes</taxon>
        <taxon>Actinomycetales</taxon>
        <taxon>Actinomycetaceae</taxon>
        <taxon>Actinomyces</taxon>
    </lineage>
</organism>
<evidence type="ECO:0000313" key="4">
    <source>
        <dbReference type="Proteomes" id="UP000830236"/>
    </source>
</evidence>
<dbReference type="AlphaFoldDB" id="A0A9E7DCL9"/>
<accession>A0A9E7DCL9</accession>
<evidence type="ECO:0008006" key="5">
    <source>
        <dbReference type="Google" id="ProtNLM"/>
    </source>
</evidence>
<evidence type="ECO:0000313" key="3">
    <source>
        <dbReference type="EMBL" id="UQF80099.1"/>
    </source>
</evidence>
<feature type="signal peptide" evidence="2">
    <location>
        <begin position="1"/>
        <end position="32"/>
    </location>
</feature>
<reference evidence="3" key="1">
    <citation type="submission" date="2022-05" db="EMBL/GenBank/DDBJ databases">
        <title>Using nanopore sequencing to obtain complete genomes from saliva samples.</title>
        <authorList>
            <person name="Baker J.L."/>
        </authorList>
    </citation>
    <scope>NUCLEOTIDE SEQUENCE</scope>
    <source>
        <strain evidence="3">JCVI-JB-Ag32</strain>
    </source>
</reference>
<dbReference type="EMBL" id="CP097095">
    <property type="protein sequence ID" value="UQF80099.1"/>
    <property type="molecule type" value="Genomic_DNA"/>
</dbReference>
<dbReference type="KEGG" id="agh:M3I41_02120"/>
<sequence length="244" mass="24862">MHRIAARFKHAGVFVALTAPFLTLSVASPAMAATPLAVSPLTATSGTALLPSTSETSPLSAVPLAADSASDDNIWLTIAIVAVGVALMSCIALALTMAKARRNRAKPAQPLGAPVFQQMPSAPSAPVLGAPGFPQQMVSAPSAPALGYHPYIAPTPSLAPTAPGGLPLTAQPVNEAYPQQYGMPSQPDSGDLATLSHPNQNVQLAHELATPEGNQTRLVSTDGVAHAYPAEEPAWQMAPAGSSD</sequence>
<feature type="transmembrane region" description="Helical" evidence="1">
    <location>
        <begin position="74"/>
        <end position="96"/>
    </location>
</feature>
<evidence type="ECO:0000256" key="1">
    <source>
        <dbReference type="SAM" id="Phobius"/>
    </source>
</evidence>
<keyword evidence="1" id="KW-0472">Membrane</keyword>
<keyword evidence="1" id="KW-1133">Transmembrane helix</keyword>
<name>A0A9E7DCL9_9ACTO</name>
<keyword evidence="1" id="KW-0812">Transmembrane</keyword>
<gene>
    <name evidence="3" type="ORF">M3I41_02120</name>
</gene>
<proteinExistence type="predicted"/>
<feature type="chain" id="PRO_5038891023" description="Transmembrane protein" evidence="2">
    <location>
        <begin position="33"/>
        <end position="244"/>
    </location>
</feature>